<dbReference type="InterPro" id="IPR052524">
    <property type="entry name" value="MFS_Cyanate_Porter"/>
</dbReference>
<dbReference type="Gene3D" id="1.20.1250.20">
    <property type="entry name" value="MFS general substrate transporter like domains"/>
    <property type="match status" value="1"/>
</dbReference>
<feature type="transmembrane region" description="Helical" evidence="2">
    <location>
        <begin position="227"/>
        <end position="251"/>
    </location>
</feature>
<dbReference type="PANTHER" id="PTHR23523">
    <property type="match status" value="1"/>
</dbReference>
<feature type="transmembrane region" description="Helical" evidence="2">
    <location>
        <begin position="95"/>
        <end position="112"/>
    </location>
</feature>
<feature type="transmembrane region" description="Helical" evidence="2">
    <location>
        <begin position="263"/>
        <end position="282"/>
    </location>
</feature>
<gene>
    <name evidence="3" type="ORF">D7003_19095</name>
</gene>
<keyword evidence="2" id="KW-0472">Membrane</keyword>
<protein>
    <submittedName>
        <fullName evidence="3">MFS transporter</fullName>
    </submittedName>
</protein>
<name>A0A3N0BK81_9MICC</name>
<feature type="transmembrane region" description="Helical" evidence="2">
    <location>
        <begin position="318"/>
        <end position="338"/>
    </location>
</feature>
<feature type="transmembrane region" description="Helical" evidence="2">
    <location>
        <begin position="294"/>
        <end position="312"/>
    </location>
</feature>
<evidence type="ECO:0000256" key="1">
    <source>
        <dbReference type="SAM" id="MobiDB-lite"/>
    </source>
</evidence>
<dbReference type="Pfam" id="PF07690">
    <property type="entry name" value="MFS_1"/>
    <property type="match status" value="1"/>
</dbReference>
<sequence>MATSTASSAPPAPASVSGRPRPRGVAVAGVVAIVLIGLNLRAGITGAAALLHDLQQVLGYGPLVAAIIPSIPTLCFAVAGAATSWLTRRLGLEKAILLSLMLLAAGLLLRGIPSTGMLLAGTVLGMSGLAVCNVAMPSFIRVHFADKTSLMTSLYTVTMTTGATMTAVLIVPVARELGSPSAGVGAIGLLALSACLGFLPIAVHAHRNAPAVKAGRIPAWPLLRTRAGALITLGFTVQALLAYSILSWYPFMLTTRGLSATEGGLMFGLMQLVSVPAGMVLIAIGSRPRMLRPAFYLATVTMALGVLSLLVLPLDWTPLTAVLLGFGLGIFPLVMVMISRSGRTTAETTALSTVAQSAGYLLATAGPFGMGLLHSATGSWTLPLALLLAVAVAQVAVGHLLTARPPATPATAPAERIER</sequence>
<dbReference type="GO" id="GO:0022857">
    <property type="term" value="F:transmembrane transporter activity"/>
    <property type="evidence" value="ECO:0007669"/>
    <property type="project" value="InterPro"/>
</dbReference>
<keyword evidence="2" id="KW-1133">Transmembrane helix</keyword>
<feature type="transmembrane region" description="Helical" evidence="2">
    <location>
        <begin position="380"/>
        <end position="401"/>
    </location>
</feature>
<proteinExistence type="predicted"/>
<evidence type="ECO:0000313" key="4">
    <source>
        <dbReference type="Proteomes" id="UP000273807"/>
    </source>
</evidence>
<evidence type="ECO:0000256" key="2">
    <source>
        <dbReference type="SAM" id="Phobius"/>
    </source>
</evidence>
<feature type="transmembrane region" description="Helical" evidence="2">
    <location>
        <begin position="152"/>
        <end position="174"/>
    </location>
</feature>
<keyword evidence="2" id="KW-0812">Transmembrane</keyword>
<keyword evidence="4" id="KW-1185">Reference proteome</keyword>
<accession>A0A3N0BK81</accession>
<dbReference type="InterPro" id="IPR036259">
    <property type="entry name" value="MFS_trans_sf"/>
</dbReference>
<dbReference type="SUPFAM" id="SSF103473">
    <property type="entry name" value="MFS general substrate transporter"/>
    <property type="match status" value="1"/>
</dbReference>
<comment type="caution">
    <text evidence="3">The sequence shown here is derived from an EMBL/GenBank/DDBJ whole genome shotgun (WGS) entry which is preliminary data.</text>
</comment>
<dbReference type="EMBL" id="RBED01000148">
    <property type="protein sequence ID" value="RNL48756.1"/>
    <property type="molecule type" value="Genomic_DNA"/>
</dbReference>
<dbReference type="AlphaFoldDB" id="A0A3N0BK81"/>
<feature type="region of interest" description="Disordered" evidence="1">
    <location>
        <begin position="1"/>
        <end position="22"/>
    </location>
</feature>
<dbReference type="Proteomes" id="UP000273807">
    <property type="component" value="Unassembled WGS sequence"/>
</dbReference>
<dbReference type="InterPro" id="IPR011701">
    <property type="entry name" value="MFS"/>
</dbReference>
<dbReference type="OrthoDB" id="5317164at2"/>
<organism evidence="3 4">
    <name type="scientific">Arthrobacter oryzae</name>
    <dbReference type="NCBI Taxonomy" id="409290"/>
    <lineage>
        <taxon>Bacteria</taxon>
        <taxon>Bacillati</taxon>
        <taxon>Actinomycetota</taxon>
        <taxon>Actinomycetes</taxon>
        <taxon>Micrococcales</taxon>
        <taxon>Micrococcaceae</taxon>
        <taxon>Arthrobacter</taxon>
    </lineage>
</organism>
<dbReference type="RefSeq" id="WP_123256990.1">
    <property type="nucleotide sequence ID" value="NZ_RBED01000148.1"/>
</dbReference>
<evidence type="ECO:0000313" key="3">
    <source>
        <dbReference type="EMBL" id="RNL48756.1"/>
    </source>
</evidence>
<feature type="transmembrane region" description="Helical" evidence="2">
    <location>
        <begin position="118"/>
        <end position="140"/>
    </location>
</feature>
<feature type="transmembrane region" description="Helical" evidence="2">
    <location>
        <begin position="63"/>
        <end position="83"/>
    </location>
</feature>
<feature type="transmembrane region" description="Helical" evidence="2">
    <location>
        <begin position="25"/>
        <end position="51"/>
    </location>
</feature>
<dbReference type="PANTHER" id="PTHR23523:SF2">
    <property type="entry name" value="2-NITROIMIDAZOLE TRANSPORTER"/>
    <property type="match status" value="1"/>
</dbReference>
<feature type="transmembrane region" description="Helical" evidence="2">
    <location>
        <begin position="350"/>
        <end position="374"/>
    </location>
</feature>
<feature type="transmembrane region" description="Helical" evidence="2">
    <location>
        <begin position="186"/>
        <end position="206"/>
    </location>
</feature>
<reference evidence="3 4" key="1">
    <citation type="submission" date="2018-10" db="EMBL/GenBank/DDBJ databases">
        <title>Genome sequencing of Arthrobacter oryzae TNB02.</title>
        <authorList>
            <person name="Cho Y.-J."/>
            <person name="Cho A."/>
            <person name="Kim O.-S."/>
        </authorList>
    </citation>
    <scope>NUCLEOTIDE SEQUENCE [LARGE SCALE GENOMIC DNA]</scope>
    <source>
        <strain evidence="3 4">TNB02</strain>
    </source>
</reference>